<dbReference type="AlphaFoldDB" id="A0A8J2PHG3"/>
<proteinExistence type="predicted"/>
<evidence type="ECO:0000313" key="3">
    <source>
        <dbReference type="Proteomes" id="UP000708208"/>
    </source>
</evidence>
<reference evidence="2" key="1">
    <citation type="submission" date="2021-06" db="EMBL/GenBank/DDBJ databases">
        <authorList>
            <person name="Hodson N. C."/>
            <person name="Mongue J. A."/>
            <person name="Jaron S. K."/>
        </authorList>
    </citation>
    <scope>NUCLEOTIDE SEQUENCE</scope>
</reference>
<feature type="compositionally biased region" description="Polar residues" evidence="1">
    <location>
        <begin position="1"/>
        <end position="19"/>
    </location>
</feature>
<comment type="caution">
    <text evidence="2">The sequence shown here is derived from an EMBL/GenBank/DDBJ whole genome shotgun (WGS) entry which is preliminary data.</text>
</comment>
<accession>A0A8J2PHG3</accession>
<dbReference type="OrthoDB" id="8251576at2759"/>
<organism evidence="2 3">
    <name type="scientific">Allacma fusca</name>
    <dbReference type="NCBI Taxonomy" id="39272"/>
    <lineage>
        <taxon>Eukaryota</taxon>
        <taxon>Metazoa</taxon>
        <taxon>Ecdysozoa</taxon>
        <taxon>Arthropoda</taxon>
        <taxon>Hexapoda</taxon>
        <taxon>Collembola</taxon>
        <taxon>Symphypleona</taxon>
        <taxon>Sminthuridae</taxon>
        <taxon>Allacma</taxon>
    </lineage>
</organism>
<sequence>NFASSHYSTQSGSATFQQNLEEEQDSPVIRGFSDDEPLLVA</sequence>
<feature type="region of interest" description="Disordered" evidence="1">
    <location>
        <begin position="1"/>
        <end position="41"/>
    </location>
</feature>
<dbReference type="Proteomes" id="UP000708208">
    <property type="component" value="Unassembled WGS sequence"/>
</dbReference>
<feature type="non-terminal residue" evidence="2">
    <location>
        <position position="1"/>
    </location>
</feature>
<evidence type="ECO:0000256" key="1">
    <source>
        <dbReference type="SAM" id="MobiDB-lite"/>
    </source>
</evidence>
<protein>
    <submittedName>
        <fullName evidence="2">Uncharacterized protein</fullName>
    </submittedName>
</protein>
<gene>
    <name evidence="2" type="ORF">AFUS01_LOCUS33526</name>
</gene>
<keyword evidence="3" id="KW-1185">Reference proteome</keyword>
<evidence type="ECO:0000313" key="2">
    <source>
        <dbReference type="EMBL" id="CAG7823303.1"/>
    </source>
</evidence>
<name>A0A8J2PHG3_9HEXA</name>
<dbReference type="EMBL" id="CAJVCH010529047">
    <property type="protein sequence ID" value="CAG7823303.1"/>
    <property type="molecule type" value="Genomic_DNA"/>
</dbReference>